<feature type="domain" description="DUF4116" evidence="1">
    <location>
        <begin position="18"/>
        <end position="62"/>
    </location>
</feature>
<name>A0AA36NHD0_9DINO</name>
<evidence type="ECO:0000259" key="1">
    <source>
        <dbReference type="Pfam" id="PF13475"/>
    </source>
</evidence>
<keyword evidence="3" id="KW-1185">Reference proteome</keyword>
<dbReference type="InterPro" id="IPR025197">
    <property type="entry name" value="DUF4116"/>
</dbReference>
<accession>A0AA36NHD0</accession>
<dbReference type="Proteomes" id="UP001178507">
    <property type="component" value="Unassembled WGS sequence"/>
</dbReference>
<proteinExistence type="predicted"/>
<gene>
    <name evidence="2" type="ORF">EVOR1521_LOCUS28962</name>
</gene>
<evidence type="ECO:0000313" key="2">
    <source>
        <dbReference type="EMBL" id="CAJ1407197.1"/>
    </source>
</evidence>
<dbReference type="AlphaFoldDB" id="A0AA36NHD0"/>
<reference evidence="2" key="1">
    <citation type="submission" date="2023-08" db="EMBL/GenBank/DDBJ databases">
        <authorList>
            <person name="Chen Y."/>
            <person name="Shah S."/>
            <person name="Dougan E. K."/>
            <person name="Thang M."/>
            <person name="Chan C."/>
        </authorList>
    </citation>
    <scope>NUCLEOTIDE SEQUENCE</scope>
</reference>
<evidence type="ECO:0000313" key="3">
    <source>
        <dbReference type="Proteomes" id="UP001178507"/>
    </source>
</evidence>
<organism evidence="2 3">
    <name type="scientific">Effrenium voratum</name>
    <dbReference type="NCBI Taxonomy" id="2562239"/>
    <lineage>
        <taxon>Eukaryota</taxon>
        <taxon>Sar</taxon>
        <taxon>Alveolata</taxon>
        <taxon>Dinophyceae</taxon>
        <taxon>Suessiales</taxon>
        <taxon>Symbiodiniaceae</taxon>
        <taxon>Effrenium</taxon>
    </lineage>
</organism>
<dbReference type="Pfam" id="PF13475">
    <property type="entry name" value="DUF4116"/>
    <property type="match status" value="2"/>
</dbReference>
<sequence length="502" mass="55644">MTHFGGIKSASLSHEEAILAGIDEHGCWALVHASEELRRDADFLLRAVAKDGGCLRYAADELCADEKAAVSQNGHAMRFAAPSVRAERHFALECVKSNSEAMLYVSTELRDDAHFTLEAALSGCSKDLVNPRLRVWLEKRDELLVRMRETIDNQDLPGIREVIKDGEEHGLPDKDLQEPRSAVKKLVKYSEVGSLWEPLQSSDGEPPVVLIRGSWLCSLAASGGRLPRRQELPAEAVWDCRDLQADSEEYDRGRHQLATKVVAVSHSLQHPDPSGVQLRAVANLARSCLQDLGDVDIALFIDYCSLFQEPRTPSEEEVFEESLKHVALWYAHKRTQVWVLTATASSELPDATPVPYEQRGWPSFERNVAELLACEGGAGQSILLVSEAAMELLEREIEWPEVMRTLKAKQEPPKVPSAFCDLLATKSFSEQKDLKMLQDAYSVVFEETMNTMRNLVYCDLGWGDRAAADLALAVKACFLLVNINQGNSVADDGCGVLFAART</sequence>
<feature type="domain" description="DUF4116" evidence="1">
    <location>
        <begin position="68"/>
        <end position="110"/>
    </location>
</feature>
<comment type="caution">
    <text evidence="2">The sequence shown here is derived from an EMBL/GenBank/DDBJ whole genome shotgun (WGS) entry which is preliminary data.</text>
</comment>
<dbReference type="EMBL" id="CAUJNA010003661">
    <property type="protein sequence ID" value="CAJ1407197.1"/>
    <property type="molecule type" value="Genomic_DNA"/>
</dbReference>
<protein>
    <recommendedName>
        <fullName evidence="1">DUF4116 domain-containing protein</fullName>
    </recommendedName>
</protein>